<reference evidence="2" key="1">
    <citation type="submission" date="2020-11" db="EMBL/GenBank/DDBJ databases">
        <authorList>
            <person name="Tran Van P."/>
        </authorList>
    </citation>
    <scope>NUCLEOTIDE SEQUENCE</scope>
</reference>
<organism evidence="2">
    <name type="scientific">Medioppia subpectinata</name>
    <dbReference type="NCBI Taxonomy" id="1979941"/>
    <lineage>
        <taxon>Eukaryota</taxon>
        <taxon>Metazoa</taxon>
        <taxon>Ecdysozoa</taxon>
        <taxon>Arthropoda</taxon>
        <taxon>Chelicerata</taxon>
        <taxon>Arachnida</taxon>
        <taxon>Acari</taxon>
        <taxon>Acariformes</taxon>
        <taxon>Sarcoptiformes</taxon>
        <taxon>Oribatida</taxon>
        <taxon>Brachypylina</taxon>
        <taxon>Oppioidea</taxon>
        <taxon>Oppiidae</taxon>
        <taxon>Medioppia</taxon>
    </lineage>
</organism>
<name>A0A7R9KB25_9ACAR</name>
<dbReference type="EMBL" id="CAJPIZ010000029">
    <property type="protein sequence ID" value="CAG2100120.1"/>
    <property type="molecule type" value="Genomic_DNA"/>
</dbReference>
<gene>
    <name evidence="2" type="ORF">OSB1V03_LOCUS190</name>
</gene>
<evidence type="ECO:0000313" key="3">
    <source>
        <dbReference type="Proteomes" id="UP000759131"/>
    </source>
</evidence>
<keyword evidence="1" id="KW-0732">Signal</keyword>
<feature type="signal peptide" evidence="1">
    <location>
        <begin position="1"/>
        <end position="15"/>
    </location>
</feature>
<dbReference type="OrthoDB" id="6512658at2759"/>
<sequence length="165" mass="18418">MKTIIIILLFGFCLGEEKVKTEVECECRLQLNSGKKLQKIEIPTKEIAVSNQCNTDDFILCAEACNQKISNETNGYNLTEPQAGVESSVSLGQSYCDKIGHDVRNARIYQSVTLECEIEREITQERNGTVISVGTSESESSITRFVESGFKQSFNCVDKKFALNE</sequence>
<dbReference type="Proteomes" id="UP000759131">
    <property type="component" value="Unassembled WGS sequence"/>
</dbReference>
<keyword evidence="3" id="KW-1185">Reference proteome</keyword>
<proteinExistence type="predicted"/>
<dbReference type="EMBL" id="OC854604">
    <property type="protein sequence ID" value="CAD7619690.1"/>
    <property type="molecule type" value="Genomic_DNA"/>
</dbReference>
<feature type="chain" id="PRO_5036403332" evidence="1">
    <location>
        <begin position="16"/>
        <end position="165"/>
    </location>
</feature>
<accession>A0A7R9KB25</accession>
<evidence type="ECO:0000313" key="2">
    <source>
        <dbReference type="EMBL" id="CAD7619690.1"/>
    </source>
</evidence>
<dbReference type="AlphaFoldDB" id="A0A7R9KB25"/>
<evidence type="ECO:0000256" key="1">
    <source>
        <dbReference type="SAM" id="SignalP"/>
    </source>
</evidence>
<protein>
    <submittedName>
        <fullName evidence="2">Uncharacterized protein</fullName>
    </submittedName>
</protein>